<dbReference type="Gene3D" id="2.60.40.1180">
    <property type="entry name" value="Golgi alpha-mannosidase II"/>
    <property type="match status" value="1"/>
</dbReference>
<dbReference type="Gene3D" id="3.40.50.880">
    <property type="match status" value="1"/>
</dbReference>
<dbReference type="EC" id="3.2.1.23" evidence="3"/>
<dbReference type="SUPFAM" id="SSF52317">
    <property type="entry name" value="Class I glutamine amidotransferase-like"/>
    <property type="match status" value="1"/>
</dbReference>
<evidence type="ECO:0000313" key="13">
    <source>
        <dbReference type="EMBL" id="RXH55934.1"/>
    </source>
</evidence>
<dbReference type="Pfam" id="PF08532">
    <property type="entry name" value="Glyco_hydro_42M"/>
    <property type="match status" value="1"/>
</dbReference>
<feature type="binding site" evidence="9">
    <location>
        <position position="173"/>
    </location>
    <ligand>
        <name>substrate</name>
    </ligand>
</feature>
<dbReference type="GO" id="GO:0004565">
    <property type="term" value="F:beta-galactosidase activity"/>
    <property type="evidence" value="ECO:0007669"/>
    <property type="project" value="UniProtKB-EC"/>
</dbReference>
<dbReference type="GO" id="GO:0009341">
    <property type="term" value="C:beta-galactosidase complex"/>
    <property type="evidence" value="ECO:0007669"/>
    <property type="project" value="InterPro"/>
</dbReference>
<evidence type="ECO:0000256" key="8">
    <source>
        <dbReference type="PIRSR" id="PIRSR001084-1"/>
    </source>
</evidence>
<organism evidence="13 14">
    <name type="scientific">Granulicella sibirica</name>
    <dbReference type="NCBI Taxonomy" id="2479048"/>
    <lineage>
        <taxon>Bacteria</taxon>
        <taxon>Pseudomonadati</taxon>
        <taxon>Acidobacteriota</taxon>
        <taxon>Terriglobia</taxon>
        <taxon>Terriglobales</taxon>
        <taxon>Acidobacteriaceae</taxon>
        <taxon>Granulicella</taxon>
    </lineage>
</organism>
<sequence>MTTKEATANATGDPLTSLRFAQDDKVVMWIEGKGIRMMVRNTLRMASALLALAACSISPMRLMGQDAPPPLYLGAAWYPEQWPEVRWEADLKLMEEAHVRFVRIGEFAWSTMEPKEGDFEFAWMDHAIAMAAKHHIDVVLGTPSAAPPAWLTQKYPETLRIMEDGRQDAHGNRQQFNWANPKYRELAAKVAGEMAKRYGHNPHVIGWQIDNEYANESYGKDVQKQFQDWCKAHYGTLDNLNTRWTTTYWSESYSDWSQIPIEEKEGNPGLLLSWKRFVSDTWRSYQKNQIDAIHASSDKRQWITTNMMGWFDAYDHYTVAKDLDMASWDDYVRVDHLDPVFNGAAHDLTRGFLRKNFWVMETQPGFVNWKPNNVALDKGEVRAMAWHDIGHGADAVEYWQWRSALNGQEELHGTVVGADGTPEPLYPEVQQIGAEFAKAGESLKGTSVHSEVAILHSYESRWAINWQRHNQAFDPVTQLLTYYKPLRELSQSIDIVAPTAPLSSYKLVVAPGLAVLTNEAAKNLMEYVKGGGHLVLGQRAAIKDGDNGLQPMRQPGPLGEMLGGRVEQFYALADGVPFSGAMGAGTSKIWAEQLSTSSPDTKVLMTYGPSNGWLDGQPAVITRKVGKGEISYIGAWLGDGDESTKGLAKWMVESSGVAAAWGPVPEGVEVTARSGGGKKVFILVNFAKTEQTVHLPASMLSVLDGRQVGSVTLGRYGVAVLEAK</sequence>
<comment type="catalytic activity">
    <reaction evidence="1">
        <text>Hydrolysis of terminal non-reducing beta-D-galactose residues in beta-D-galactosides.</text>
        <dbReference type="EC" id="3.2.1.23"/>
    </reaction>
</comment>
<evidence type="ECO:0000259" key="12">
    <source>
        <dbReference type="Pfam" id="PF08533"/>
    </source>
</evidence>
<feature type="active site" description="Proton donor" evidence="8">
    <location>
        <position position="212"/>
    </location>
</feature>
<comment type="similarity">
    <text evidence="2">Belongs to the glycosyl hydrolase 42 family.</text>
</comment>
<dbReference type="InterPro" id="IPR013529">
    <property type="entry name" value="Glyco_hydro_42_N"/>
</dbReference>
<dbReference type="GO" id="GO:0046872">
    <property type="term" value="F:metal ion binding"/>
    <property type="evidence" value="ECO:0007669"/>
    <property type="project" value="UniProtKB-KW"/>
</dbReference>
<proteinExistence type="inferred from homology"/>
<dbReference type="Pfam" id="PF02449">
    <property type="entry name" value="Glyco_hydro_42"/>
    <property type="match status" value="1"/>
</dbReference>
<feature type="domain" description="Beta-galactosidase trimerisation" evidence="11">
    <location>
        <begin position="451"/>
        <end position="639"/>
    </location>
</feature>
<dbReference type="Proteomes" id="UP000289437">
    <property type="component" value="Unassembled WGS sequence"/>
</dbReference>
<feature type="binding site" evidence="9">
    <location>
        <position position="369"/>
    </location>
    <ligand>
        <name>substrate</name>
    </ligand>
</feature>
<reference evidence="13 14" key="1">
    <citation type="submission" date="2018-11" db="EMBL/GenBank/DDBJ databases">
        <authorList>
            <person name="Mardanov A.V."/>
            <person name="Ravin N.V."/>
            <person name="Dedysh S.N."/>
        </authorList>
    </citation>
    <scope>NUCLEOTIDE SEQUENCE [LARGE SCALE GENOMIC DNA]</scope>
    <source>
        <strain evidence="13 14">AF10</strain>
    </source>
</reference>
<evidence type="ECO:0000256" key="6">
    <source>
        <dbReference type="ARBA" id="ARBA00022833"/>
    </source>
</evidence>
<evidence type="ECO:0000313" key="14">
    <source>
        <dbReference type="Proteomes" id="UP000289437"/>
    </source>
</evidence>
<dbReference type="PIRSF" id="PIRSF001084">
    <property type="entry name" value="B-galactosidase"/>
    <property type="match status" value="1"/>
</dbReference>
<keyword evidence="7" id="KW-0326">Glycosidase</keyword>
<evidence type="ECO:0000256" key="9">
    <source>
        <dbReference type="PIRSR" id="PIRSR001084-2"/>
    </source>
</evidence>
<dbReference type="SUPFAM" id="SSF51445">
    <property type="entry name" value="(Trans)glycosidases"/>
    <property type="match status" value="1"/>
</dbReference>
<dbReference type="InterPro" id="IPR013780">
    <property type="entry name" value="Glyco_hydro_b"/>
</dbReference>
<gene>
    <name evidence="13" type="ORF">GRAN_2791</name>
</gene>
<dbReference type="InterPro" id="IPR003476">
    <property type="entry name" value="Glyco_hydro_42"/>
</dbReference>
<dbReference type="EMBL" id="RDSM01000002">
    <property type="protein sequence ID" value="RXH55934.1"/>
    <property type="molecule type" value="Genomic_DNA"/>
</dbReference>
<evidence type="ECO:0000256" key="7">
    <source>
        <dbReference type="ARBA" id="ARBA00023295"/>
    </source>
</evidence>
<dbReference type="GO" id="GO:0006012">
    <property type="term" value="P:galactose metabolic process"/>
    <property type="evidence" value="ECO:0007669"/>
    <property type="project" value="InterPro"/>
</dbReference>
<keyword evidence="4" id="KW-0479">Metal-binding</keyword>
<feature type="active site" description="Nucleophile" evidence="8">
    <location>
        <position position="361"/>
    </location>
</feature>
<keyword evidence="5" id="KW-0378">Hydrolase</keyword>
<evidence type="ECO:0000256" key="5">
    <source>
        <dbReference type="ARBA" id="ARBA00022801"/>
    </source>
</evidence>
<feature type="domain" description="Beta-galactosidase C-terminal" evidence="12">
    <location>
        <begin position="667"/>
        <end position="722"/>
    </location>
</feature>
<feature type="binding site" evidence="9">
    <location>
        <position position="211"/>
    </location>
    <ligand>
        <name>substrate</name>
    </ligand>
</feature>
<keyword evidence="6" id="KW-0862">Zinc</keyword>
<dbReference type="InterPro" id="IPR013739">
    <property type="entry name" value="Beta_galactosidase_C"/>
</dbReference>
<dbReference type="PANTHER" id="PTHR36447:SF2">
    <property type="entry name" value="BETA-GALACTOSIDASE YESZ"/>
    <property type="match status" value="1"/>
</dbReference>
<evidence type="ECO:0000259" key="11">
    <source>
        <dbReference type="Pfam" id="PF08532"/>
    </source>
</evidence>
<accession>A0A4V1L5J0</accession>
<protein>
    <recommendedName>
        <fullName evidence="3">beta-galactosidase</fullName>
        <ecNumber evidence="3">3.2.1.23</ecNumber>
    </recommendedName>
</protein>
<comment type="caution">
    <text evidence="13">The sequence shown here is derived from an EMBL/GenBank/DDBJ whole genome shotgun (WGS) entry which is preliminary data.</text>
</comment>
<evidence type="ECO:0000256" key="3">
    <source>
        <dbReference type="ARBA" id="ARBA00012756"/>
    </source>
</evidence>
<dbReference type="InterPro" id="IPR017853">
    <property type="entry name" value="GH"/>
</dbReference>
<dbReference type="AlphaFoldDB" id="A0A4V1L5J0"/>
<keyword evidence="14" id="KW-1185">Reference proteome</keyword>
<evidence type="ECO:0000256" key="1">
    <source>
        <dbReference type="ARBA" id="ARBA00001412"/>
    </source>
</evidence>
<evidence type="ECO:0000256" key="2">
    <source>
        <dbReference type="ARBA" id="ARBA00005940"/>
    </source>
</evidence>
<reference evidence="14" key="2">
    <citation type="submission" date="2019-02" db="EMBL/GenBank/DDBJ databases">
        <title>Granulicella sibirica sp. nov., a psychrotolerant acidobacterium isolated from an organic soil layer in forested tundra, West Siberia.</title>
        <authorList>
            <person name="Oshkin I.Y."/>
            <person name="Kulichevskaya I.S."/>
            <person name="Rijpstra W.I.C."/>
            <person name="Sinninghe Damste J.S."/>
            <person name="Rakitin A.L."/>
            <person name="Ravin N.V."/>
            <person name="Dedysh S.N."/>
        </authorList>
    </citation>
    <scope>NUCLEOTIDE SEQUENCE [LARGE SCALE GENOMIC DNA]</scope>
    <source>
        <strain evidence="14">AF10</strain>
    </source>
</reference>
<dbReference type="CDD" id="cd03143">
    <property type="entry name" value="A4_beta-galactosidase_middle_domain"/>
    <property type="match status" value="1"/>
</dbReference>
<evidence type="ECO:0000259" key="10">
    <source>
        <dbReference type="Pfam" id="PF02449"/>
    </source>
</evidence>
<evidence type="ECO:0000256" key="4">
    <source>
        <dbReference type="ARBA" id="ARBA00022723"/>
    </source>
</evidence>
<dbReference type="Pfam" id="PF08533">
    <property type="entry name" value="Glyco_hydro_42C"/>
    <property type="match status" value="1"/>
</dbReference>
<name>A0A4V1L5J0_9BACT</name>
<dbReference type="Gene3D" id="3.20.20.80">
    <property type="entry name" value="Glycosidases"/>
    <property type="match status" value="1"/>
</dbReference>
<feature type="domain" description="Glycoside hydrolase family 42 N-terminal" evidence="10">
    <location>
        <begin position="77"/>
        <end position="438"/>
    </location>
</feature>
<dbReference type="PANTHER" id="PTHR36447">
    <property type="entry name" value="BETA-GALACTOSIDASE GANA"/>
    <property type="match status" value="1"/>
</dbReference>
<dbReference type="InterPro" id="IPR029062">
    <property type="entry name" value="Class_I_gatase-like"/>
</dbReference>
<dbReference type="InterPro" id="IPR013738">
    <property type="entry name" value="Beta_galactosidase_Trimer"/>
</dbReference>